<organism evidence="2 3">
    <name type="scientific">Rubellimicrobium mesophilum DSM 19309</name>
    <dbReference type="NCBI Taxonomy" id="442562"/>
    <lineage>
        <taxon>Bacteria</taxon>
        <taxon>Pseudomonadati</taxon>
        <taxon>Pseudomonadota</taxon>
        <taxon>Alphaproteobacteria</taxon>
        <taxon>Rhodobacterales</taxon>
        <taxon>Roseobacteraceae</taxon>
        <taxon>Rubellimicrobium</taxon>
    </lineage>
</organism>
<evidence type="ECO:0000256" key="1">
    <source>
        <dbReference type="SAM" id="SignalP"/>
    </source>
</evidence>
<dbReference type="Proteomes" id="UP000019666">
    <property type="component" value="Unassembled WGS sequence"/>
</dbReference>
<feature type="chain" id="PRO_5001496295" description="TIGR03016 family PEP-CTERM system-associated outer membrane protein" evidence="1">
    <location>
        <begin position="29"/>
        <end position="625"/>
    </location>
</feature>
<dbReference type="PATRIC" id="fig|442562.3.peg.693"/>
<reference evidence="2 3" key="1">
    <citation type="submission" date="2013-02" db="EMBL/GenBank/DDBJ databases">
        <authorList>
            <person name="Fiebig A."/>
            <person name="Goeker M."/>
            <person name="Klenk H.-P.P."/>
        </authorList>
    </citation>
    <scope>NUCLEOTIDE SEQUENCE [LARGE SCALE GENOMIC DNA]</scope>
    <source>
        <strain evidence="2 3">DSM 19309</strain>
    </source>
</reference>
<name>A0A017HVF6_9RHOB</name>
<gene>
    <name evidence="2" type="ORF">Rumeso_00697</name>
</gene>
<dbReference type="AlphaFoldDB" id="A0A017HVF6"/>
<dbReference type="STRING" id="442562.Rumeso_00697"/>
<evidence type="ECO:0000313" key="3">
    <source>
        <dbReference type="Proteomes" id="UP000019666"/>
    </source>
</evidence>
<feature type="signal peptide" evidence="1">
    <location>
        <begin position="1"/>
        <end position="28"/>
    </location>
</feature>
<dbReference type="EMBL" id="AOSK01000023">
    <property type="protein sequence ID" value="EYD77739.1"/>
    <property type="molecule type" value="Genomic_DNA"/>
</dbReference>
<keyword evidence="3" id="KW-1185">Reference proteome</keyword>
<proteinExistence type="predicted"/>
<dbReference type="HOGENOM" id="CLU_437352_0_0_5"/>
<evidence type="ECO:0000313" key="2">
    <source>
        <dbReference type="EMBL" id="EYD77739.1"/>
    </source>
</evidence>
<accession>A0A017HVF6</accession>
<comment type="caution">
    <text evidence="2">The sequence shown here is derived from an EMBL/GenBank/DDBJ whole genome shotgun (WGS) entry which is preliminary data.</text>
</comment>
<evidence type="ECO:0008006" key="4">
    <source>
        <dbReference type="Google" id="ProtNLM"/>
    </source>
</evidence>
<keyword evidence="1" id="KW-0732">Signal</keyword>
<sequence length="625" mass="67835">MGQRHIRSLALPCSAAALLIHLGGAAVAQDASGADQSFRYDLQQENRRSEPELRQPGQRNVVPLTGRFVLNGITLDYGATGFLSAGVLDGAHRRSSLDFTGTYALRSDLSEGIEGRLFQRRQVGWYLQLQSADQHRTITTTREEAVDLLGSRVRLSVTGGCIAPEAAPGALCTYTPGLEVDPHRVDPNTLVPGGFILSSQFGQEISLETHEALKAPGFQRGVAGGDVVGMDLDFSNTGFTLSQDRSGANRISRYEDVEQRSVLTLSRVEQNLTSSSTQASLGRTIRSFTLLDEDEWTQTAFILQAAAWLLPALDGQLPAGDGDPNLRISNNLFLSANNLRLPRDSITAYQSGVSRVTHSASPARRASETPVAWTNGVWLGFSQVRDVSVTNRVSYVPTGPRRDVASQFTQGGLDVAWDGLSDGTITVVDAIDQQITELDFSDIDNLFVQTGVDVTTQEATRRVISQEVSTYRYVPHLSFSGNRTSGTSVLRYYTGVILSDETTAYVGADYALNTEQGWSAYLRADVYSNPDQDHYSEVEGRLSRRFKLSEDRNFTLGVAAHAELDRPNLDGSVPRLGEGSSGIDLVGGYQSGPLSLTARERFSDVNTDTGATSTTFGLTYRVNPA</sequence>
<protein>
    <recommendedName>
        <fullName evidence="4">TIGR03016 family PEP-CTERM system-associated outer membrane protein</fullName>
    </recommendedName>
</protein>